<evidence type="ECO:0000256" key="1">
    <source>
        <dbReference type="ARBA" id="ARBA00001970"/>
    </source>
</evidence>
<dbReference type="InterPro" id="IPR023754">
    <property type="entry name" value="HemeA_Synthase_type2"/>
</dbReference>
<dbReference type="Proteomes" id="UP001153076">
    <property type="component" value="Unassembled WGS sequence"/>
</dbReference>
<feature type="transmembrane region" description="Helical" evidence="12">
    <location>
        <begin position="261"/>
        <end position="285"/>
    </location>
</feature>
<dbReference type="GO" id="GO:0005743">
    <property type="term" value="C:mitochondrial inner membrane"/>
    <property type="evidence" value="ECO:0007669"/>
    <property type="project" value="TreeGrafter"/>
</dbReference>
<evidence type="ECO:0000256" key="11">
    <source>
        <dbReference type="ARBA" id="ARBA00048044"/>
    </source>
</evidence>
<evidence type="ECO:0000256" key="7">
    <source>
        <dbReference type="ARBA" id="ARBA00023004"/>
    </source>
</evidence>
<name>A0A9Q1KH87_9CARY</name>
<comment type="catalytic activity">
    <reaction evidence="11">
        <text>Fe(II)-heme o + 2 A + H2O = Fe(II)-heme a + 2 AH2</text>
        <dbReference type="Rhea" id="RHEA:63388"/>
        <dbReference type="ChEBI" id="CHEBI:13193"/>
        <dbReference type="ChEBI" id="CHEBI:15377"/>
        <dbReference type="ChEBI" id="CHEBI:17499"/>
        <dbReference type="ChEBI" id="CHEBI:60530"/>
        <dbReference type="ChEBI" id="CHEBI:61715"/>
        <dbReference type="EC" id="1.17.99.9"/>
    </reaction>
    <physiologicalReaction direction="left-to-right" evidence="11">
        <dbReference type="Rhea" id="RHEA:63389"/>
    </physiologicalReaction>
</comment>
<feature type="transmembrane region" description="Helical" evidence="12">
    <location>
        <begin position="392"/>
        <end position="410"/>
    </location>
</feature>
<keyword evidence="7" id="KW-0408">Iron</keyword>
<dbReference type="PANTHER" id="PTHR23289">
    <property type="entry name" value="CYTOCHROME C OXIDASE ASSEMBLY PROTEIN COX15"/>
    <property type="match status" value="1"/>
</dbReference>
<dbReference type="OrthoDB" id="1726137at2759"/>
<evidence type="ECO:0000256" key="10">
    <source>
        <dbReference type="ARBA" id="ARBA00044501"/>
    </source>
</evidence>
<dbReference type="GO" id="GO:0120547">
    <property type="term" value="F:heme A synthase activity"/>
    <property type="evidence" value="ECO:0007669"/>
    <property type="project" value="UniProtKB-EC"/>
</dbReference>
<dbReference type="GO" id="GO:0006784">
    <property type="term" value="P:heme A biosynthetic process"/>
    <property type="evidence" value="ECO:0007669"/>
    <property type="project" value="InterPro"/>
</dbReference>
<proteinExistence type="predicted"/>
<comment type="caution">
    <text evidence="13">The sequence shown here is derived from an EMBL/GenBank/DDBJ whole genome shotgun (WGS) entry which is preliminary data.</text>
</comment>
<feature type="transmembrane region" description="Helical" evidence="12">
    <location>
        <begin position="194"/>
        <end position="211"/>
    </location>
</feature>
<evidence type="ECO:0000256" key="4">
    <source>
        <dbReference type="ARBA" id="ARBA00022723"/>
    </source>
</evidence>
<feature type="transmembrane region" description="Helical" evidence="12">
    <location>
        <begin position="306"/>
        <end position="326"/>
    </location>
</feature>
<evidence type="ECO:0000256" key="12">
    <source>
        <dbReference type="SAM" id="Phobius"/>
    </source>
</evidence>
<feature type="transmembrane region" description="Helical" evidence="12">
    <location>
        <begin position="422"/>
        <end position="440"/>
    </location>
</feature>
<dbReference type="EMBL" id="JAKOGI010000133">
    <property type="protein sequence ID" value="KAJ8442806.1"/>
    <property type="molecule type" value="Genomic_DNA"/>
</dbReference>
<feature type="transmembrane region" description="Helical" evidence="12">
    <location>
        <begin position="110"/>
        <end position="130"/>
    </location>
</feature>
<evidence type="ECO:0000256" key="6">
    <source>
        <dbReference type="ARBA" id="ARBA00023002"/>
    </source>
</evidence>
<dbReference type="GO" id="GO:0016653">
    <property type="term" value="F:oxidoreductase activity, acting on NAD(P)H, heme protein as acceptor"/>
    <property type="evidence" value="ECO:0007669"/>
    <property type="project" value="TreeGrafter"/>
</dbReference>
<feature type="transmembrane region" description="Helical" evidence="12">
    <location>
        <begin position="460"/>
        <end position="477"/>
    </location>
</feature>
<feature type="transmembrane region" description="Helical" evidence="12">
    <location>
        <begin position="220"/>
        <end position="241"/>
    </location>
</feature>
<accession>A0A9Q1KH87</accession>
<keyword evidence="6" id="KW-0560">Oxidoreductase</keyword>
<keyword evidence="5 12" id="KW-1133">Transmembrane helix</keyword>
<dbReference type="AlphaFoldDB" id="A0A9Q1KH87"/>
<comment type="pathway">
    <text evidence="10">Porphyrin-containing compound metabolism; heme A biosynthesis; heme A from heme O: step 1/1.</text>
</comment>
<dbReference type="PANTHER" id="PTHR23289:SF2">
    <property type="entry name" value="CYTOCHROME C OXIDASE ASSEMBLY PROTEIN COX15 HOMOLOG"/>
    <property type="match status" value="1"/>
</dbReference>
<comment type="subcellular location">
    <subcellularLocation>
        <location evidence="2">Membrane</location>
        <topology evidence="2">Multi-pass membrane protein</topology>
    </subcellularLocation>
</comment>
<evidence type="ECO:0000256" key="8">
    <source>
        <dbReference type="ARBA" id="ARBA00023133"/>
    </source>
</evidence>
<keyword evidence="14" id="KW-1185">Reference proteome</keyword>
<evidence type="ECO:0000256" key="3">
    <source>
        <dbReference type="ARBA" id="ARBA00022692"/>
    </source>
</evidence>
<gene>
    <name evidence="13" type="ORF">Cgig2_016272</name>
</gene>
<evidence type="ECO:0000313" key="14">
    <source>
        <dbReference type="Proteomes" id="UP001153076"/>
    </source>
</evidence>
<comment type="cofactor">
    <cofactor evidence="1">
        <name>heme b</name>
        <dbReference type="ChEBI" id="CHEBI:60344"/>
    </cofactor>
</comment>
<keyword evidence="4" id="KW-0479">Metal-binding</keyword>
<protein>
    <recommendedName>
        <fullName evidence="15">Cytochrome c oxidase assembly protein COX15</fullName>
    </recommendedName>
</protein>
<keyword evidence="8" id="KW-0350">Heme biosynthesis</keyword>
<dbReference type="InterPro" id="IPR003780">
    <property type="entry name" value="COX15/CtaA_fam"/>
</dbReference>
<dbReference type="Pfam" id="PF02628">
    <property type="entry name" value="COX15-CtaA"/>
    <property type="match status" value="1"/>
</dbReference>
<keyword evidence="9 12" id="KW-0472">Membrane</keyword>
<evidence type="ECO:0000256" key="9">
    <source>
        <dbReference type="ARBA" id="ARBA00023136"/>
    </source>
</evidence>
<evidence type="ECO:0000256" key="2">
    <source>
        <dbReference type="ARBA" id="ARBA00004141"/>
    </source>
</evidence>
<reference evidence="13" key="1">
    <citation type="submission" date="2022-04" db="EMBL/GenBank/DDBJ databases">
        <title>Carnegiea gigantea Genome sequencing and assembly v2.</title>
        <authorList>
            <person name="Copetti D."/>
            <person name="Sanderson M.J."/>
            <person name="Burquez A."/>
            <person name="Wojciechowski M.F."/>
        </authorList>
    </citation>
    <scope>NUCLEOTIDE SEQUENCE</scope>
    <source>
        <strain evidence="13">SGP5-SGP5p</strain>
        <tissue evidence="13">Aerial part</tissue>
    </source>
</reference>
<evidence type="ECO:0008006" key="15">
    <source>
        <dbReference type="Google" id="ProtNLM"/>
    </source>
</evidence>
<keyword evidence="3 12" id="KW-0812">Transmembrane</keyword>
<organism evidence="13 14">
    <name type="scientific">Carnegiea gigantea</name>
    <dbReference type="NCBI Taxonomy" id="171969"/>
    <lineage>
        <taxon>Eukaryota</taxon>
        <taxon>Viridiplantae</taxon>
        <taxon>Streptophyta</taxon>
        <taxon>Embryophyta</taxon>
        <taxon>Tracheophyta</taxon>
        <taxon>Spermatophyta</taxon>
        <taxon>Magnoliopsida</taxon>
        <taxon>eudicotyledons</taxon>
        <taxon>Gunneridae</taxon>
        <taxon>Pentapetalae</taxon>
        <taxon>Caryophyllales</taxon>
        <taxon>Cactineae</taxon>
        <taxon>Cactaceae</taxon>
        <taxon>Cactoideae</taxon>
        <taxon>Echinocereeae</taxon>
        <taxon>Carnegiea</taxon>
    </lineage>
</organism>
<sequence length="575" mass="63866">MNRVAALLQRRNKALTSVYNNLKGSFNGGCSSGSSITKASSYESFRNFSSIVGGIASLSARNSASYGLRSLPMRFCMRSMRNTCTAASVPAKNAGLKPLVAAGPHAQKMVGIWLFGSAAWVFSMVILGGITRLTRSGLSMTDWKFTGSLPPLTEEEWTREFEKYKQSPEYKRMNKGMSLEDFKFIYWMEYAHRMWGRALGVMFALPFSYFLRKGYITLRLGLRLSAIFALGAGQGFIGWWMVKSGLEEPESEYAEPRVSPYRLAAHLTSAFVIYCSLLWTALSVVMPEPPAESLAWVNGATKVKRLALPVSLLVGITALSGAFVAGNDAGHAYNTFPKMGDTWIPDDVLSMKPLLRNFFENTSTVQVLHVFGLCNFVLSCPDDVIFVLQLDHRILATATLMSIFGLWWATRKLDIHPAVRSLIGTTVGMAGLQVYFDLLWDWLCWRQYDASRSAGDRALASWSPAMIYLFTFPPLPLPSSRMRVAGHFRDIDFTVICSSFTRHSSSGWGINAALSHDTAYSCSSETLYKPLEIAAFSRKGNLILAVDVHLSSKLGVELGLNRLIFVSLLRMVFLR</sequence>
<dbReference type="GO" id="GO:0046872">
    <property type="term" value="F:metal ion binding"/>
    <property type="evidence" value="ECO:0007669"/>
    <property type="project" value="UniProtKB-KW"/>
</dbReference>
<evidence type="ECO:0000256" key="5">
    <source>
        <dbReference type="ARBA" id="ARBA00022989"/>
    </source>
</evidence>
<evidence type="ECO:0000313" key="13">
    <source>
        <dbReference type="EMBL" id="KAJ8442806.1"/>
    </source>
</evidence>